<dbReference type="InterPro" id="IPR001444">
    <property type="entry name" value="Flag_bb_rod_N"/>
</dbReference>
<dbReference type="Proteomes" id="UP000179145">
    <property type="component" value="Chromosome"/>
</dbReference>
<evidence type="ECO:0000313" key="7">
    <source>
        <dbReference type="Proteomes" id="UP000179145"/>
    </source>
</evidence>
<keyword evidence="6" id="KW-0966">Cell projection</keyword>
<dbReference type="NCBIfam" id="TIGR01396">
    <property type="entry name" value="FlgB"/>
    <property type="match status" value="1"/>
</dbReference>
<dbReference type="GO" id="GO:0071973">
    <property type="term" value="P:bacterial-type flagellum-dependent cell motility"/>
    <property type="evidence" value="ECO:0007669"/>
    <property type="project" value="InterPro"/>
</dbReference>
<dbReference type="eggNOG" id="COG1815">
    <property type="taxonomic scope" value="Bacteria"/>
</dbReference>
<dbReference type="KEGG" id="kba:A0U89_00620"/>
<protein>
    <recommendedName>
        <fullName evidence="3">Flagellar basal body rod protein FlgB</fullName>
    </recommendedName>
</protein>
<dbReference type="RefSeq" id="WP_070401736.1">
    <property type="nucleotide sequence ID" value="NZ_BJVW01000004.1"/>
</dbReference>
<dbReference type="InterPro" id="IPR006300">
    <property type="entry name" value="FlgB"/>
</dbReference>
<keyword evidence="6" id="KW-0282">Flagellum</keyword>
<evidence type="ECO:0000256" key="3">
    <source>
        <dbReference type="ARBA" id="ARBA00014376"/>
    </source>
</evidence>
<organism evidence="6 7">
    <name type="scientific">Kozakia baliensis</name>
    <dbReference type="NCBI Taxonomy" id="153496"/>
    <lineage>
        <taxon>Bacteria</taxon>
        <taxon>Pseudomonadati</taxon>
        <taxon>Pseudomonadota</taxon>
        <taxon>Alphaproteobacteria</taxon>
        <taxon>Acetobacterales</taxon>
        <taxon>Acetobacteraceae</taxon>
        <taxon>Kozakia</taxon>
    </lineage>
</organism>
<proteinExistence type="inferred from homology"/>
<dbReference type="STRING" id="153496.A0U89_00620"/>
<dbReference type="EMBL" id="CP014674">
    <property type="protein sequence ID" value="AOX15878.1"/>
    <property type="molecule type" value="Genomic_DNA"/>
</dbReference>
<keyword evidence="4" id="KW-0975">Bacterial flagellum</keyword>
<evidence type="ECO:0000256" key="1">
    <source>
        <dbReference type="ARBA" id="ARBA00004117"/>
    </source>
</evidence>
<dbReference type="OrthoDB" id="9788334at2"/>
<keyword evidence="7" id="KW-1185">Reference proteome</keyword>
<comment type="subcellular location">
    <subcellularLocation>
        <location evidence="1">Bacterial flagellum basal body</location>
    </subcellularLocation>
</comment>
<evidence type="ECO:0000256" key="5">
    <source>
        <dbReference type="ARBA" id="ARBA00024934"/>
    </source>
</evidence>
<sequence>MLNVEATPRGTDIFSLGRNRLAWLQERQQVLAGNIANADTPDYAPRDVSPFQAALGQFDVSLARTDEQHMNLGEDGSDIEVRPEAERSLDGNRVSLDHEMEQVATVNDQQHLVVNLYGKYMNMFQTALGR</sequence>
<evidence type="ECO:0000256" key="4">
    <source>
        <dbReference type="ARBA" id="ARBA00023143"/>
    </source>
</evidence>
<name>A0A1D8UQG4_9PROT</name>
<gene>
    <name evidence="6" type="ORF">A0U89_00620</name>
</gene>
<dbReference type="AlphaFoldDB" id="A0A1D8UQG4"/>
<accession>A0A1D8UQG4</accession>
<dbReference type="Pfam" id="PF00460">
    <property type="entry name" value="Flg_bb_rod"/>
    <property type="match status" value="1"/>
</dbReference>
<keyword evidence="6" id="KW-0969">Cilium</keyword>
<evidence type="ECO:0000313" key="6">
    <source>
        <dbReference type="EMBL" id="AOX15878.1"/>
    </source>
</evidence>
<comment type="similarity">
    <text evidence="2">Belongs to the flagella basal body rod proteins family.</text>
</comment>
<evidence type="ECO:0000256" key="2">
    <source>
        <dbReference type="ARBA" id="ARBA00009677"/>
    </source>
</evidence>
<comment type="function">
    <text evidence="5">Structural component of flagellum, the bacterial motility apparatus. Part of the rod structure of flagellar basal body.</text>
</comment>
<reference evidence="6 7" key="1">
    <citation type="journal article" date="2016" name="Microb. Cell Fact.">
        <title>Dissection of exopolysaccharide biosynthesis in Kozakia baliensis.</title>
        <authorList>
            <person name="Brandt J.U."/>
            <person name="Jakob F."/>
            <person name="Behr J."/>
            <person name="Geissler A.J."/>
            <person name="Vogel R.F."/>
        </authorList>
    </citation>
    <scope>NUCLEOTIDE SEQUENCE [LARGE SCALE GENOMIC DNA]</scope>
    <source>
        <strain evidence="6 7">DSM 14400</strain>
    </source>
</reference>
<dbReference type="GO" id="GO:0030694">
    <property type="term" value="C:bacterial-type flagellum basal body, rod"/>
    <property type="evidence" value="ECO:0007669"/>
    <property type="project" value="InterPro"/>
</dbReference>